<dbReference type="Proteomes" id="UP000308600">
    <property type="component" value="Unassembled WGS sequence"/>
</dbReference>
<name>A0ACD3AE58_9AGAR</name>
<evidence type="ECO:0000313" key="1">
    <source>
        <dbReference type="EMBL" id="TFK64203.1"/>
    </source>
</evidence>
<sequence length="601" mass="65119">MQPSFRFLFALLCIVPLAVLSLPAQNGLYEVKEHAHPPHGWIQHSVPPADHTISLRIGLPQPNFNILETHLYEVSDPGHHRYGQHLSKEEVEELVAPHPESLQAVNEWLASHGIQEDEITRSPAKDWITLTIPIGMAEKMLDTKYHVWKNLKTGDDIVRTTSYSLPIGLHEHVDVIQPTTMFAQFKPFRSTIVKSNEEPSSVINDALGSITNPATGLTVDASCNQTITISCLNQLYNAVGYKQSSTSKNSIGVTGYVGEYANLADLQQFYAEQRPDARGSSFRFISVNGGLNDQSKPGFEANLDVQFALGISYPILATFYSTAGTPPFKPDVITPTNTNEPYSDWLDSVINQVDIPLTISTSYGDDEQTVPESFARRVCSGFAQLGARGVSVVFSSGDFGVGDGNPDPATQTCFTNDGNNQTKFIPVFPATCPFVTSVGATQNISPEVAVSRFFSGGGFSNYFLRPAYQKRAVPGYLDTLEHGTYQGLFNRNGRGVPDIAAQGDRFRIIVGGQPAMIGGTSAAAPALAGFIALLNEVRLRQGRPPLGFLNPFIYSIGSSGFTDILSGHNSGCGTPGFNVTKGWDPVTGLGTPNFGRLKNLV</sequence>
<gene>
    <name evidence="1" type="ORF">BDN72DRAFT_280395</name>
</gene>
<reference evidence="1 2" key="1">
    <citation type="journal article" date="2019" name="Nat. Ecol. Evol.">
        <title>Megaphylogeny resolves global patterns of mushroom evolution.</title>
        <authorList>
            <person name="Varga T."/>
            <person name="Krizsan K."/>
            <person name="Foldi C."/>
            <person name="Dima B."/>
            <person name="Sanchez-Garcia M."/>
            <person name="Sanchez-Ramirez S."/>
            <person name="Szollosi G.J."/>
            <person name="Szarkandi J.G."/>
            <person name="Papp V."/>
            <person name="Albert L."/>
            <person name="Andreopoulos W."/>
            <person name="Angelini C."/>
            <person name="Antonin V."/>
            <person name="Barry K.W."/>
            <person name="Bougher N.L."/>
            <person name="Buchanan P."/>
            <person name="Buyck B."/>
            <person name="Bense V."/>
            <person name="Catcheside P."/>
            <person name="Chovatia M."/>
            <person name="Cooper J."/>
            <person name="Damon W."/>
            <person name="Desjardin D."/>
            <person name="Finy P."/>
            <person name="Geml J."/>
            <person name="Haridas S."/>
            <person name="Hughes K."/>
            <person name="Justo A."/>
            <person name="Karasinski D."/>
            <person name="Kautmanova I."/>
            <person name="Kiss B."/>
            <person name="Kocsube S."/>
            <person name="Kotiranta H."/>
            <person name="LaButti K.M."/>
            <person name="Lechner B.E."/>
            <person name="Liimatainen K."/>
            <person name="Lipzen A."/>
            <person name="Lukacs Z."/>
            <person name="Mihaltcheva S."/>
            <person name="Morgado L.N."/>
            <person name="Niskanen T."/>
            <person name="Noordeloos M.E."/>
            <person name="Ohm R.A."/>
            <person name="Ortiz-Santana B."/>
            <person name="Ovrebo C."/>
            <person name="Racz N."/>
            <person name="Riley R."/>
            <person name="Savchenko A."/>
            <person name="Shiryaev A."/>
            <person name="Soop K."/>
            <person name="Spirin V."/>
            <person name="Szebenyi C."/>
            <person name="Tomsovsky M."/>
            <person name="Tulloss R.E."/>
            <person name="Uehling J."/>
            <person name="Grigoriev I.V."/>
            <person name="Vagvolgyi C."/>
            <person name="Papp T."/>
            <person name="Martin F.M."/>
            <person name="Miettinen O."/>
            <person name="Hibbett D.S."/>
            <person name="Nagy L.G."/>
        </authorList>
    </citation>
    <scope>NUCLEOTIDE SEQUENCE [LARGE SCALE GENOMIC DNA]</scope>
    <source>
        <strain evidence="1 2">NL-1719</strain>
    </source>
</reference>
<protein>
    <submittedName>
        <fullName evidence="1">Tripeptidyl peptidase A</fullName>
    </submittedName>
</protein>
<dbReference type="EMBL" id="ML208485">
    <property type="protein sequence ID" value="TFK64203.1"/>
    <property type="molecule type" value="Genomic_DNA"/>
</dbReference>
<keyword evidence="2" id="KW-1185">Reference proteome</keyword>
<evidence type="ECO:0000313" key="2">
    <source>
        <dbReference type="Proteomes" id="UP000308600"/>
    </source>
</evidence>
<proteinExistence type="predicted"/>
<accession>A0ACD3AE58</accession>
<organism evidence="1 2">
    <name type="scientific">Pluteus cervinus</name>
    <dbReference type="NCBI Taxonomy" id="181527"/>
    <lineage>
        <taxon>Eukaryota</taxon>
        <taxon>Fungi</taxon>
        <taxon>Dikarya</taxon>
        <taxon>Basidiomycota</taxon>
        <taxon>Agaricomycotina</taxon>
        <taxon>Agaricomycetes</taxon>
        <taxon>Agaricomycetidae</taxon>
        <taxon>Agaricales</taxon>
        <taxon>Pluteineae</taxon>
        <taxon>Pluteaceae</taxon>
        <taxon>Pluteus</taxon>
    </lineage>
</organism>